<reference evidence="1 2" key="1">
    <citation type="submission" date="2016-11" db="EMBL/GenBank/DDBJ databases">
        <authorList>
            <person name="Jaros S."/>
            <person name="Januszkiewicz K."/>
            <person name="Wedrychowicz H."/>
        </authorList>
    </citation>
    <scope>NUCLEOTIDE SEQUENCE [LARGE SCALE GENOMIC DNA]</scope>
    <source>
        <strain evidence="1 2">DSM 10068</strain>
    </source>
</reference>
<keyword evidence="2" id="KW-1185">Reference proteome</keyword>
<dbReference type="STRING" id="1123282.SAMN02745823_03893"/>
<gene>
    <name evidence="1" type="ORF">SAMN02745823_03893</name>
</gene>
<protein>
    <submittedName>
        <fullName evidence="1">Phage protein, HK97 gp10 family</fullName>
    </submittedName>
</protein>
<proteinExistence type="predicted"/>
<dbReference type="Proteomes" id="UP000183995">
    <property type="component" value="Unassembled WGS sequence"/>
</dbReference>
<organism evidence="1 2">
    <name type="scientific">Sporobacter termitidis DSM 10068</name>
    <dbReference type="NCBI Taxonomy" id="1123282"/>
    <lineage>
        <taxon>Bacteria</taxon>
        <taxon>Bacillati</taxon>
        <taxon>Bacillota</taxon>
        <taxon>Clostridia</taxon>
        <taxon>Eubacteriales</taxon>
        <taxon>Oscillospiraceae</taxon>
        <taxon>Sporobacter</taxon>
    </lineage>
</organism>
<dbReference type="Pfam" id="PF04883">
    <property type="entry name" value="HK97-gp10_like"/>
    <property type="match status" value="1"/>
</dbReference>
<evidence type="ECO:0000313" key="2">
    <source>
        <dbReference type="Proteomes" id="UP000183995"/>
    </source>
</evidence>
<accession>A0A1M5ZM69</accession>
<evidence type="ECO:0000313" key="1">
    <source>
        <dbReference type="EMBL" id="SHI25023.1"/>
    </source>
</evidence>
<dbReference type="InterPro" id="IPR010064">
    <property type="entry name" value="HK97-gp10_tail"/>
</dbReference>
<dbReference type="NCBIfam" id="TIGR01725">
    <property type="entry name" value="phge_HK97_gp10"/>
    <property type="match status" value="1"/>
</dbReference>
<dbReference type="OrthoDB" id="4457835at2"/>
<dbReference type="EMBL" id="FQXV01000031">
    <property type="protein sequence ID" value="SHI25023.1"/>
    <property type="molecule type" value="Genomic_DNA"/>
</dbReference>
<sequence length="146" mass="16024">MEIEIKGLDKLLKKLDRLGGDVEQGLNRAIVDLGEKIQAAAKEECTVDTGNLRSSITLASPAPNTVTIGTNVEYAPYVEYGTGGKGDPSVPHTTKEYWRYRGKGGQWFTSHGQEPQPFMRPAFARYKDKAGEIVKKSLEGQIKGAR</sequence>
<dbReference type="AlphaFoldDB" id="A0A1M5ZM69"/>
<dbReference type="RefSeq" id="WP_073083408.1">
    <property type="nucleotide sequence ID" value="NZ_FQXV01000031.1"/>
</dbReference>
<name>A0A1M5ZM69_9FIRM</name>